<proteinExistence type="predicted"/>
<dbReference type="EMBL" id="DWVP01000023">
    <property type="protein sequence ID" value="HJC85868.1"/>
    <property type="molecule type" value="Genomic_DNA"/>
</dbReference>
<protein>
    <submittedName>
        <fullName evidence="2">ATP-binding protein</fullName>
    </submittedName>
</protein>
<evidence type="ECO:0000313" key="2">
    <source>
        <dbReference type="EMBL" id="HJC85868.1"/>
    </source>
</evidence>
<sequence length="214" mass="24193">MNDLIHRNASPWISDLLDHFPVVVLQGARQVGKSTLAADIAGHRHGNIVTMDRQRPDRCHHRPRREIGRPKVFLPDSALAMHLSGISEDQLTAHEEYFGALLEGFVAAELRRQQTWSEDDYRLHAYRNSNNREVDCLIELADGRVIAIEVKASSTVRTTYFRHLEFLREELGDRLIAGIVLPTAPEPGRFGDRMWALPVSSLWELGTSAGTLRP</sequence>
<dbReference type="PANTHER" id="PTHR43566:SF2">
    <property type="entry name" value="DUF4143 DOMAIN-CONTAINING PROTEIN"/>
    <property type="match status" value="1"/>
</dbReference>
<dbReference type="GO" id="GO:0005524">
    <property type="term" value="F:ATP binding"/>
    <property type="evidence" value="ECO:0007669"/>
    <property type="project" value="UniProtKB-KW"/>
</dbReference>
<keyword evidence="2" id="KW-0547">Nucleotide-binding</keyword>
<reference evidence="2" key="2">
    <citation type="submission" date="2021-04" db="EMBL/GenBank/DDBJ databases">
        <authorList>
            <person name="Gilroy R."/>
        </authorList>
    </citation>
    <scope>NUCLEOTIDE SEQUENCE</scope>
    <source>
        <strain evidence="2">ChiHjej13B12-4958</strain>
    </source>
</reference>
<evidence type="ECO:0000313" key="3">
    <source>
        <dbReference type="Proteomes" id="UP000823858"/>
    </source>
</evidence>
<evidence type="ECO:0000259" key="1">
    <source>
        <dbReference type="Pfam" id="PF13635"/>
    </source>
</evidence>
<keyword evidence="2" id="KW-0067">ATP-binding</keyword>
<dbReference type="AlphaFoldDB" id="A0A9D2QGW4"/>
<comment type="caution">
    <text evidence="2">The sequence shown here is derived from an EMBL/GenBank/DDBJ whole genome shotgun (WGS) entry which is preliminary data.</text>
</comment>
<dbReference type="InterPro" id="IPR025420">
    <property type="entry name" value="DUF4143"/>
</dbReference>
<organism evidence="2 3">
    <name type="scientific">Candidatus Corynebacterium faecigallinarum</name>
    <dbReference type="NCBI Taxonomy" id="2838528"/>
    <lineage>
        <taxon>Bacteria</taxon>
        <taxon>Bacillati</taxon>
        <taxon>Actinomycetota</taxon>
        <taxon>Actinomycetes</taxon>
        <taxon>Mycobacteriales</taxon>
        <taxon>Corynebacteriaceae</taxon>
        <taxon>Corynebacterium</taxon>
    </lineage>
</organism>
<name>A0A9D2QGW4_9CORY</name>
<dbReference type="PANTHER" id="PTHR43566">
    <property type="entry name" value="CONSERVED PROTEIN"/>
    <property type="match status" value="1"/>
</dbReference>
<reference evidence="2" key="1">
    <citation type="journal article" date="2021" name="PeerJ">
        <title>Extensive microbial diversity within the chicken gut microbiome revealed by metagenomics and culture.</title>
        <authorList>
            <person name="Gilroy R."/>
            <person name="Ravi A."/>
            <person name="Getino M."/>
            <person name="Pursley I."/>
            <person name="Horton D.L."/>
            <person name="Alikhan N.F."/>
            <person name="Baker D."/>
            <person name="Gharbi K."/>
            <person name="Hall N."/>
            <person name="Watson M."/>
            <person name="Adriaenssens E.M."/>
            <person name="Foster-Nyarko E."/>
            <person name="Jarju S."/>
            <person name="Secka A."/>
            <person name="Antonio M."/>
            <person name="Oren A."/>
            <person name="Chaudhuri R.R."/>
            <person name="La Ragione R."/>
            <person name="Hildebrand F."/>
            <person name="Pallen M.J."/>
        </authorList>
    </citation>
    <scope>NUCLEOTIDE SEQUENCE</scope>
    <source>
        <strain evidence="2">ChiHjej13B12-4958</strain>
    </source>
</reference>
<gene>
    <name evidence="2" type="ORF">H9751_10070</name>
</gene>
<dbReference type="Pfam" id="PF13635">
    <property type="entry name" value="DUF4143"/>
    <property type="match status" value="1"/>
</dbReference>
<feature type="domain" description="DUF4143" evidence="1">
    <location>
        <begin position="59"/>
        <end position="153"/>
    </location>
</feature>
<accession>A0A9D2QGW4</accession>
<dbReference type="Proteomes" id="UP000823858">
    <property type="component" value="Unassembled WGS sequence"/>
</dbReference>